<keyword evidence="3" id="KW-0813">Transport</keyword>
<evidence type="ECO:0000256" key="3">
    <source>
        <dbReference type="ARBA" id="ARBA00022448"/>
    </source>
</evidence>
<protein>
    <submittedName>
        <fullName evidence="10">Uncharacterized protein</fullName>
    </submittedName>
</protein>
<evidence type="ECO:0000256" key="6">
    <source>
        <dbReference type="ARBA" id="ARBA00022989"/>
    </source>
</evidence>
<keyword evidence="6 9" id="KW-1133">Transmembrane helix</keyword>
<evidence type="ECO:0000256" key="8">
    <source>
        <dbReference type="ARBA" id="ARBA00023136"/>
    </source>
</evidence>
<evidence type="ECO:0000256" key="9">
    <source>
        <dbReference type="SAM" id="Phobius"/>
    </source>
</evidence>
<feature type="transmembrane region" description="Helical" evidence="9">
    <location>
        <begin position="12"/>
        <end position="35"/>
    </location>
</feature>
<sequence length="65" mass="7672">HYRWVTKSTKHHVFISAAVCIFSFAFSLPISLAIFPQESRILCDHLEPEIRKNTTQEYLFYNRGL</sequence>
<evidence type="ECO:0000313" key="11">
    <source>
        <dbReference type="Proteomes" id="UP000004810"/>
    </source>
</evidence>
<dbReference type="GO" id="GO:0015075">
    <property type="term" value="F:monoatomic ion transmembrane transporter activity"/>
    <property type="evidence" value="ECO:0007669"/>
    <property type="project" value="InterPro"/>
</dbReference>
<proteinExistence type="inferred from homology"/>
<dbReference type="Pfam" id="PF03820">
    <property type="entry name" value="SFXNs"/>
    <property type="match status" value="1"/>
</dbReference>
<name>J9END6_WUCBA</name>
<evidence type="ECO:0000313" key="10">
    <source>
        <dbReference type="EMBL" id="EJW76839.1"/>
    </source>
</evidence>
<dbReference type="InterPro" id="IPR004686">
    <property type="entry name" value="Mtc"/>
</dbReference>
<comment type="subcellular location">
    <subcellularLocation>
        <location evidence="1">Mitochondrion membrane</location>
        <topology evidence="1">Multi-pass membrane protein</topology>
    </subcellularLocation>
</comment>
<dbReference type="AlphaFoldDB" id="J9END6"/>
<dbReference type="GO" id="GO:0005743">
    <property type="term" value="C:mitochondrial inner membrane"/>
    <property type="evidence" value="ECO:0007669"/>
    <property type="project" value="TreeGrafter"/>
</dbReference>
<comment type="caution">
    <text evidence="10">The sequence shown here is derived from an EMBL/GenBank/DDBJ whole genome shotgun (WGS) entry which is preliminary data.</text>
</comment>
<dbReference type="GO" id="GO:0006865">
    <property type="term" value="P:amino acid transport"/>
    <property type="evidence" value="ECO:0007669"/>
    <property type="project" value="UniProtKB-KW"/>
</dbReference>
<dbReference type="PANTHER" id="PTHR11153">
    <property type="entry name" value="SIDEROFLEXIN"/>
    <property type="match status" value="1"/>
</dbReference>
<keyword evidence="7" id="KW-0496">Mitochondrion</keyword>
<evidence type="ECO:0000256" key="2">
    <source>
        <dbReference type="ARBA" id="ARBA00005974"/>
    </source>
</evidence>
<dbReference type="GO" id="GO:1990542">
    <property type="term" value="P:mitochondrial transmembrane transport"/>
    <property type="evidence" value="ECO:0007669"/>
    <property type="project" value="TreeGrafter"/>
</dbReference>
<evidence type="ECO:0000256" key="5">
    <source>
        <dbReference type="ARBA" id="ARBA00022970"/>
    </source>
</evidence>
<reference evidence="11" key="1">
    <citation type="submission" date="2012-08" db="EMBL/GenBank/DDBJ databases">
        <title>The Genome Sequence of Wuchereria bancrofti.</title>
        <authorList>
            <person name="Nutman T.B."/>
            <person name="Fink D.L."/>
            <person name="Russ C."/>
            <person name="Young S."/>
            <person name="Zeng Q."/>
            <person name="Koehrsen M."/>
            <person name="Alvarado L."/>
            <person name="Berlin A."/>
            <person name="Chapman S.B."/>
            <person name="Chen Z."/>
            <person name="Freedman E."/>
            <person name="Gellesch M."/>
            <person name="Goldberg J."/>
            <person name="Griggs A."/>
            <person name="Gujja S."/>
            <person name="Heilman E.R."/>
            <person name="Heiman D."/>
            <person name="Hepburn T."/>
            <person name="Howarth C."/>
            <person name="Jen D."/>
            <person name="Larson L."/>
            <person name="Lewis B."/>
            <person name="Mehta T."/>
            <person name="Park D."/>
            <person name="Pearson M."/>
            <person name="Roberts A."/>
            <person name="Saif S."/>
            <person name="Shea T."/>
            <person name="Shenoy N."/>
            <person name="Sisk P."/>
            <person name="Stolte C."/>
            <person name="Sykes S."/>
            <person name="Walk T."/>
            <person name="White J."/>
            <person name="Yandava C."/>
            <person name="Haas B."/>
            <person name="Henn M.R."/>
            <person name="Nusbaum C."/>
            <person name="Birren B."/>
        </authorList>
    </citation>
    <scope>NUCLEOTIDE SEQUENCE [LARGE SCALE GENOMIC DNA]</scope>
    <source>
        <strain evidence="11">NA</strain>
    </source>
</reference>
<dbReference type="EMBL" id="ADBV01008537">
    <property type="protein sequence ID" value="EJW76839.1"/>
    <property type="molecule type" value="Genomic_DNA"/>
</dbReference>
<dbReference type="Proteomes" id="UP000004810">
    <property type="component" value="Unassembled WGS sequence"/>
</dbReference>
<dbReference type="PANTHER" id="PTHR11153:SF6">
    <property type="entry name" value="SIDEROFLEXIN-5"/>
    <property type="match status" value="1"/>
</dbReference>
<evidence type="ECO:0000256" key="1">
    <source>
        <dbReference type="ARBA" id="ARBA00004225"/>
    </source>
</evidence>
<feature type="non-terminal residue" evidence="10">
    <location>
        <position position="1"/>
    </location>
</feature>
<gene>
    <name evidence="10" type="ORF">WUBG_12251</name>
</gene>
<keyword evidence="4 9" id="KW-0812">Transmembrane</keyword>
<evidence type="ECO:0000256" key="4">
    <source>
        <dbReference type="ARBA" id="ARBA00022692"/>
    </source>
</evidence>
<keyword evidence="8 9" id="KW-0472">Membrane</keyword>
<organism evidence="10 11">
    <name type="scientific">Wuchereria bancrofti</name>
    <dbReference type="NCBI Taxonomy" id="6293"/>
    <lineage>
        <taxon>Eukaryota</taxon>
        <taxon>Metazoa</taxon>
        <taxon>Ecdysozoa</taxon>
        <taxon>Nematoda</taxon>
        <taxon>Chromadorea</taxon>
        <taxon>Rhabditida</taxon>
        <taxon>Spirurina</taxon>
        <taxon>Spiruromorpha</taxon>
        <taxon>Filarioidea</taxon>
        <taxon>Onchocercidae</taxon>
        <taxon>Wuchereria</taxon>
    </lineage>
</organism>
<evidence type="ECO:0000256" key="7">
    <source>
        <dbReference type="ARBA" id="ARBA00023128"/>
    </source>
</evidence>
<comment type="similarity">
    <text evidence="2">Belongs to the sideroflexin family.</text>
</comment>
<keyword evidence="5" id="KW-0029">Amino-acid transport</keyword>
<accession>J9END6</accession>